<evidence type="ECO:0000259" key="7">
    <source>
        <dbReference type="PROSITE" id="PS50026"/>
    </source>
</evidence>
<dbReference type="AlphaFoldDB" id="A0A484BBD3"/>
<keyword evidence="2 5" id="KW-0245">EGF-like domain</keyword>
<feature type="domain" description="EGF-like" evidence="7">
    <location>
        <begin position="139"/>
        <end position="179"/>
    </location>
</feature>
<accession>A0A484BBD3</accession>
<evidence type="ECO:0000256" key="4">
    <source>
        <dbReference type="ARBA" id="ARBA00023157"/>
    </source>
</evidence>
<dbReference type="EMBL" id="LSRL02000064">
    <property type="protein sequence ID" value="TDG46113.1"/>
    <property type="molecule type" value="Genomic_DNA"/>
</dbReference>
<sequence>MLLKICFVLPLITIAIALDEPQKLKDKSTKLPPCKACTVLVESFNLGLERTKRGKHAGGDAAWEQEKMRAYRNSEVRFVEIQEQLCSEVKRGQDHCHMLSNDHESLIEDWFTNKQDEEPDLHAWLCINQLSVCCPSNTYGPTCQPCTDCNNNGKCKGNGTRKGNGQCLCDSGYAGINCNECDENNYESFRDATKLLCTPCHAACGDGGCNGAGPKSCRKCKDGWRMDTETGCVDINECVDQHRACRPQQFCVNNEGSFSCLECDRSCDGCDGDGPDMCKKCADGYQLKDGKCQDLSSQQRDSYVNITRFLTYFGMCVATCVIFQSSTHIAYIVGGAVAIYIAASEYWLNWTAQGGVQKPEIDTKQLEDLIMKSL</sequence>
<dbReference type="InterPro" id="IPR021852">
    <property type="entry name" value="DUF3456"/>
</dbReference>
<dbReference type="PROSITE" id="PS01187">
    <property type="entry name" value="EGF_CA"/>
    <property type="match status" value="1"/>
</dbReference>
<evidence type="ECO:0000313" key="9">
    <source>
        <dbReference type="Proteomes" id="UP000295192"/>
    </source>
</evidence>
<feature type="disulfide bond" evidence="5">
    <location>
        <begin position="169"/>
        <end position="178"/>
    </location>
</feature>
<evidence type="ECO:0000256" key="5">
    <source>
        <dbReference type="PROSITE-ProRule" id="PRU00076"/>
    </source>
</evidence>
<dbReference type="CDD" id="cd00064">
    <property type="entry name" value="FU"/>
    <property type="match status" value="1"/>
</dbReference>
<dbReference type="STRING" id="7232.A0A484BBD3"/>
<dbReference type="Pfam" id="PF11938">
    <property type="entry name" value="DUF3456"/>
    <property type="match status" value="1"/>
</dbReference>
<dbReference type="GO" id="GO:0048731">
    <property type="term" value="P:system development"/>
    <property type="evidence" value="ECO:0007669"/>
    <property type="project" value="UniProtKB-ARBA"/>
</dbReference>
<evidence type="ECO:0000256" key="3">
    <source>
        <dbReference type="ARBA" id="ARBA00022837"/>
    </source>
</evidence>
<evidence type="ECO:0000256" key="6">
    <source>
        <dbReference type="SAM" id="SignalP"/>
    </source>
</evidence>
<dbReference type="PROSITE" id="PS50026">
    <property type="entry name" value="EGF_3"/>
    <property type="match status" value="1"/>
</dbReference>
<keyword evidence="3" id="KW-0106">Calcium</keyword>
<keyword evidence="6" id="KW-0732">Signal</keyword>
<dbReference type="SMART" id="SM00261">
    <property type="entry name" value="FU"/>
    <property type="match status" value="2"/>
</dbReference>
<evidence type="ECO:0000313" key="8">
    <source>
        <dbReference type="EMBL" id="TDG46113.1"/>
    </source>
</evidence>
<keyword evidence="9" id="KW-1185">Reference proteome</keyword>
<comment type="similarity">
    <text evidence="1">Belongs to the CRELD family.</text>
</comment>
<dbReference type="OMA" id="HCRANQY"/>
<name>A0A484BBD3_DRONA</name>
<dbReference type="InterPro" id="IPR009030">
    <property type="entry name" value="Growth_fac_rcpt_cys_sf"/>
</dbReference>
<evidence type="ECO:0000256" key="1">
    <source>
        <dbReference type="ARBA" id="ARBA00005897"/>
    </source>
</evidence>
<organism evidence="8 9">
    <name type="scientific">Drosophila navojoa</name>
    <name type="common">Fruit fly</name>
    <dbReference type="NCBI Taxonomy" id="7232"/>
    <lineage>
        <taxon>Eukaryota</taxon>
        <taxon>Metazoa</taxon>
        <taxon>Ecdysozoa</taxon>
        <taxon>Arthropoda</taxon>
        <taxon>Hexapoda</taxon>
        <taxon>Insecta</taxon>
        <taxon>Pterygota</taxon>
        <taxon>Neoptera</taxon>
        <taxon>Endopterygota</taxon>
        <taxon>Diptera</taxon>
        <taxon>Brachycera</taxon>
        <taxon>Muscomorpha</taxon>
        <taxon>Ephydroidea</taxon>
        <taxon>Drosophilidae</taxon>
        <taxon>Drosophila</taxon>
    </lineage>
</organism>
<protein>
    <recommendedName>
        <fullName evidence="7">EGF-like domain-containing protein</fullName>
    </recommendedName>
</protein>
<dbReference type="InterPro" id="IPR018097">
    <property type="entry name" value="EGF_Ca-bd_CS"/>
</dbReference>
<dbReference type="InterPro" id="IPR000742">
    <property type="entry name" value="EGF"/>
</dbReference>
<dbReference type="Proteomes" id="UP000295192">
    <property type="component" value="Unassembled WGS sequence"/>
</dbReference>
<reference evidence="8 9" key="1">
    <citation type="journal article" date="2019" name="J. Hered.">
        <title>An Improved Genome Assembly for Drosophila navojoa, the Basal Species in the mojavensis Cluster.</title>
        <authorList>
            <person name="Vanderlinde T."/>
            <person name="Dupim E.G."/>
            <person name="Nazario-Yepiz N.O."/>
            <person name="Carvalho A.B."/>
        </authorList>
    </citation>
    <scope>NUCLEOTIDE SEQUENCE [LARGE SCALE GENOMIC DNA]</scope>
    <source>
        <strain evidence="8">Navoj_Jal97</strain>
        <tissue evidence="8">Whole organism</tissue>
    </source>
</reference>
<dbReference type="OrthoDB" id="19903at2759"/>
<dbReference type="Gene3D" id="2.10.220.10">
    <property type="entry name" value="Hormone Receptor, Insulin-like Growth Factor Receptor 1, Chain A, domain 2"/>
    <property type="match status" value="1"/>
</dbReference>
<comment type="caution">
    <text evidence="8">The sequence shown here is derived from an EMBL/GenBank/DDBJ whole genome shotgun (WGS) entry which is preliminary data.</text>
</comment>
<keyword evidence="4 5" id="KW-1015">Disulfide bond</keyword>
<gene>
    <name evidence="8" type="ORF">AWZ03_007455</name>
</gene>
<dbReference type="PROSITE" id="PS00022">
    <property type="entry name" value="EGF_1"/>
    <property type="match status" value="1"/>
</dbReference>
<dbReference type="SMART" id="SM00181">
    <property type="entry name" value="EGF"/>
    <property type="match status" value="3"/>
</dbReference>
<feature type="chain" id="PRO_5019775020" description="EGF-like domain-containing protein" evidence="6">
    <location>
        <begin position="18"/>
        <end position="374"/>
    </location>
</feature>
<feature type="signal peptide" evidence="6">
    <location>
        <begin position="1"/>
        <end position="17"/>
    </location>
</feature>
<comment type="caution">
    <text evidence="5">Lacks conserved residue(s) required for the propagation of feature annotation.</text>
</comment>
<dbReference type="InterPro" id="IPR002049">
    <property type="entry name" value="LE_dom"/>
</dbReference>
<dbReference type="GO" id="GO:0048513">
    <property type="term" value="P:animal organ development"/>
    <property type="evidence" value="ECO:0007669"/>
    <property type="project" value="UniProtKB-ARBA"/>
</dbReference>
<dbReference type="GO" id="GO:0005509">
    <property type="term" value="F:calcium ion binding"/>
    <property type="evidence" value="ECO:0007669"/>
    <property type="project" value="InterPro"/>
</dbReference>
<dbReference type="SUPFAM" id="SSF57184">
    <property type="entry name" value="Growth factor receptor domain"/>
    <property type="match status" value="1"/>
</dbReference>
<evidence type="ECO:0000256" key="2">
    <source>
        <dbReference type="ARBA" id="ARBA00022536"/>
    </source>
</evidence>
<dbReference type="InterPro" id="IPR006212">
    <property type="entry name" value="Furin_repeat"/>
</dbReference>
<proteinExistence type="inferred from homology"/>
<dbReference type="PROSITE" id="PS01248">
    <property type="entry name" value="EGF_LAM_1"/>
    <property type="match status" value="1"/>
</dbReference>